<evidence type="ECO:0000313" key="1">
    <source>
        <dbReference type="EMBL" id="CAA9496022.1"/>
    </source>
</evidence>
<dbReference type="EMBL" id="CADCVX010000182">
    <property type="protein sequence ID" value="CAA9496022.1"/>
    <property type="molecule type" value="Genomic_DNA"/>
</dbReference>
<protein>
    <submittedName>
        <fullName evidence="1">Uncharacterized protein</fullName>
    </submittedName>
</protein>
<reference evidence="1" key="1">
    <citation type="submission" date="2020-02" db="EMBL/GenBank/DDBJ databases">
        <authorList>
            <person name="Meier V. D."/>
        </authorList>
    </citation>
    <scope>NUCLEOTIDE SEQUENCE</scope>
    <source>
        <strain evidence="1">AVDCRST_MAG91</strain>
    </source>
</reference>
<organism evidence="1">
    <name type="scientific">uncultured Sphingomonadaceae bacterium</name>
    <dbReference type="NCBI Taxonomy" id="169976"/>
    <lineage>
        <taxon>Bacteria</taxon>
        <taxon>Pseudomonadati</taxon>
        <taxon>Pseudomonadota</taxon>
        <taxon>Alphaproteobacteria</taxon>
        <taxon>Sphingomonadales</taxon>
        <taxon>Sphingomonadaceae</taxon>
        <taxon>environmental samples</taxon>
    </lineage>
</organism>
<name>A0A6J4SD51_9SPHN</name>
<accession>A0A6J4SD51</accession>
<gene>
    <name evidence="1" type="ORF">AVDCRST_MAG91-760</name>
</gene>
<sequence>MGGLGEEARLLLMQVEELDRLARGHRRDGGRLIVRPGVGVVRVGEPARRQRQLQLVVPERERLDPFAREGGVAALAGVEAGGRVARRARGQADVGGGGERQEEARLRLGRDRGGGAAAQLHRAGAEADEVGLGGLAAGGGGIGQRRLRPGERGVPAGGEGGVLHAPLGEARAGGAGQAGGLVGVARAAEVFEERGVLERDGAGVRTAGHRGGIRSEILHCNMVTCWTTCTRFQDIGKLRGRRAVRHAVRTAKLEKE</sequence>
<proteinExistence type="predicted"/>
<dbReference type="AlphaFoldDB" id="A0A6J4SD51"/>